<proteinExistence type="predicted"/>
<evidence type="ECO:0000313" key="2">
    <source>
        <dbReference type="Proteomes" id="UP001433638"/>
    </source>
</evidence>
<gene>
    <name evidence="1" type="ORF">ABNW52_16420</name>
</gene>
<protein>
    <recommendedName>
        <fullName evidence="3">Phage tail protein</fullName>
    </recommendedName>
</protein>
<dbReference type="EMBL" id="JBEFLD010000009">
    <property type="protein sequence ID" value="MEQ6292201.1"/>
    <property type="molecule type" value="Genomic_DNA"/>
</dbReference>
<organism evidence="1 2">
    <name type="scientific">Vogesella oryzagri</name>
    <dbReference type="NCBI Taxonomy" id="3160864"/>
    <lineage>
        <taxon>Bacteria</taxon>
        <taxon>Pseudomonadati</taxon>
        <taxon>Pseudomonadota</taxon>
        <taxon>Betaproteobacteria</taxon>
        <taxon>Neisseriales</taxon>
        <taxon>Chromobacteriaceae</taxon>
        <taxon>Vogesella</taxon>
    </lineage>
</organism>
<accession>A0ABV1M7M3</accession>
<dbReference type="RefSeq" id="WP_349590145.1">
    <property type="nucleotide sequence ID" value="NZ_JBEFLD010000009.1"/>
</dbReference>
<evidence type="ECO:0008006" key="3">
    <source>
        <dbReference type="Google" id="ProtNLM"/>
    </source>
</evidence>
<sequence length="194" mass="21017">MFKATFDPLGFPTGYYRTDFNGNNIPAEAIDLSEQQWEELKNNPGRRRFDHSTLAVVVFDPPAPDLNDIKNTLCKRIDVMADSARLAIAGDPLRVVEYERAAIEAQVFKDAGYIGAVPPAVQSWAEAKGWTGEQAANSILTEAASWNAALYGIREMRLKGKEAVRNAPAAAEAQAAAEGAMEQIHAVANVGNAQ</sequence>
<dbReference type="Proteomes" id="UP001433638">
    <property type="component" value="Unassembled WGS sequence"/>
</dbReference>
<keyword evidence="2" id="KW-1185">Reference proteome</keyword>
<comment type="caution">
    <text evidence="1">The sequence shown here is derived from an EMBL/GenBank/DDBJ whole genome shotgun (WGS) entry which is preliminary data.</text>
</comment>
<name>A0ABV1M7M3_9NEIS</name>
<evidence type="ECO:0000313" key="1">
    <source>
        <dbReference type="EMBL" id="MEQ6292201.1"/>
    </source>
</evidence>
<reference evidence="1" key="1">
    <citation type="submission" date="2024-06" db="EMBL/GenBank/DDBJ databases">
        <title>Genome sequence of Vogesella sp. MAHUQ-64.</title>
        <authorList>
            <person name="Huq M.A."/>
        </authorList>
    </citation>
    <scope>NUCLEOTIDE SEQUENCE</scope>
    <source>
        <strain evidence="1">MAHUQ-64</strain>
    </source>
</reference>